<dbReference type="InterPro" id="IPR050812">
    <property type="entry name" value="Preph/Arog_dehydrog"/>
</dbReference>
<dbReference type="Proteomes" id="UP000076079">
    <property type="component" value="Chromosome"/>
</dbReference>
<keyword evidence="1 4" id="KW-0560">Oxidoreductase</keyword>
<dbReference type="GO" id="GO:0070403">
    <property type="term" value="F:NAD+ binding"/>
    <property type="evidence" value="ECO:0007669"/>
    <property type="project" value="InterPro"/>
</dbReference>
<reference evidence="5" key="2">
    <citation type="submission" date="2016-04" db="EMBL/GenBank/DDBJ databases">
        <title>First Complete Genome Sequence of a Subdivision 6 Acidobacterium.</title>
        <authorList>
            <person name="Huang S."/>
            <person name="Vieira S."/>
            <person name="Bunk B."/>
            <person name="Riedel T."/>
            <person name="Sproeer C."/>
            <person name="Overmann J."/>
        </authorList>
    </citation>
    <scope>NUCLEOTIDE SEQUENCE [LARGE SCALE GENOMIC DNA]</scope>
    <source>
        <strain evidence="5">DSM 100886 HEG_-6_39</strain>
    </source>
</reference>
<protein>
    <submittedName>
        <fullName evidence="4">Arogenate dehydrogenase</fullName>
        <ecNumber evidence="4">1.3.1.43</ecNumber>
    </submittedName>
</protein>
<dbReference type="GO" id="GO:0006571">
    <property type="term" value="P:tyrosine biosynthetic process"/>
    <property type="evidence" value="ECO:0007669"/>
    <property type="project" value="InterPro"/>
</dbReference>
<gene>
    <name evidence="4" type="primary">tyrC</name>
    <name evidence="4" type="ORF">LuPra_03726</name>
</gene>
<dbReference type="PANTHER" id="PTHR21363:SF0">
    <property type="entry name" value="PREPHENATE DEHYDROGENASE [NADP(+)]"/>
    <property type="match status" value="1"/>
</dbReference>
<accession>A0A143PQR5</accession>
<dbReference type="InterPro" id="IPR036291">
    <property type="entry name" value="NAD(P)-bd_dom_sf"/>
</dbReference>
<dbReference type="InterPro" id="IPR016181">
    <property type="entry name" value="Acyl_CoA_acyltransferase"/>
</dbReference>
<evidence type="ECO:0000259" key="3">
    <source>
        <dbReference type="PROSITE" id="PS51186"/>
    </source>
</evidence>
<dbReference type="CDD" id="cd04301">
    <property type="entry name" value="NAT_SF"/>
    <property type="match status" value="1"/>
</dbReference>
<keyword evidence="5" id="KW-1185">Reference proteome</keyword>
<dbReference type="EMBL" id="CP015136">
    <property type="protein sequence ID" value="AMY10493.1"/>
    <property type="molecule type" value="Genomic_DNA"/>
</dbReference>
<evidence type="ECO:0000313" key="4">
    <source>
        <dbReference type="EMBL" id="AMY10493.1"/>
    </source>
</evidence>
<dbReference type="OrthoDB" id="9802008at2"/>
<evidence type="ECO:0000313" key="5">
    <source>
        <dbReference type="Proteomes" id="UP000076079"/>
    </source>
</evidence>
<dbReference type="Pfam" id="PF00583">
    <property type="entry name" value="Acetyltransf_1"/>
    <property type="match status" value="1"/>
</dbReference>
<dbReference type="InterPro" id="IPR046825">
    <property type="entry name" value="PDH_C"/>
</dbReference>
<dbReference type="PANTHER" id="PTHR21363">
    <property type="entry name" value="PREPHENATE DEHYDROGENASE"/>
    <property type="match status" value="1"/>
</dbReference>
<dbReference type="InterPro" id="IPR003099">
    <property type="entry name" value="Prephen_DH"/>
</dbReference>
<dbReference type="GO" id="GO:0008977">
    <property type="term" value="F:prephenate dehydrogenase (NAD+) activity"/>
    <property type="evidence" value="ECO:0007669"/>
    <property type="project" value="InterPro"/>
</dbReference>
<dbReference type="AlphaFoldDB" id="A0A143PQR5"/>
<dbReference type="RefSeq" id="WP_157899377.1">
    <property type="nucleotide sequence ID" value="NZ_CP015136.1"/>
</dbReference>
<proteinExistence type="predicted"/>
<dbReference type="SUPFAM" id="SSF51735">
    <property type="entry name" value="NAD(P)-binding Rossmann-fold domains"/>
    <property type="match status" value="1"/>
</dbReference>
<dbReference type="EC" id="1.3.1.43" evidence="4"/>
<dbReference type="Pfam" id="PF02153">
    <property type="entry name" value="PDH_N"/>
    <property type="match status" value="1"/>
</dbReference>
<dbReference type="Gene3D" id="3.40.50.720">
    <property type="entry name" value="NAD(P)-binding Rossmann-like Domain"/>
    <property type="match status" value="1"/>
</dbReference>
<dbReference type="InterPro" id="IPR008927">
    <property type="entry name" value="6-PGluconate_DH-like_C_sf"/>
</dbReference>
<dbReference type="STRING" id="1855912.LuPra_03726"/>
<dbReference type="Gene3D" id="1.10.3660.10">
    <property type="entry name" value="6-phosphogluconate dehydrogenase C-terminal like domain"/>
    <property type="match status" value="1"/>
</dbReference>
<dbReference type="GO" id="GO:0004665">
    <property type="term" value="F:prephenate dehydrogenase (NADP+) activity"/>
    <property type="evidence" value="ECO:0007669"/>
    <property type="project" value="InterPro"/>
</dbReference>
<dbReference type="PROSITE" id="PS51176">
    <property type="entry name" value="PDH_ADH"/>
    <property type="match status" value="1"/>
</dbReference>
<dbReference type="KEGG" id="abac:LuPra_03726"/>
<evidence type="ECO:0000256" key="1">
    <source>
        <dbReference type="ARBA" id="ARBA00023002"/>
    </source>
</evidence>
<dbReference type="Gene3D" id="3.40.630.30">
    <property type="match status" value="1"/>
</dbReference>
<reference evidence="4 5" key="1">
    <citation type="journal article" date="2016" name="Genome Announc.">
        <title>First Complete Genome Sequence of a Subdivision 6 Acidobacterium Strain.</title>
        <authorList>
            <person name="Huang S."/>
            <person name="Vieira S."/>
            <person name="Bunk B."/>
            <person name="Riedel T."/>
            <person name="Sproer C."/>
            <person name="Overmann J."/>
        </authorList>
    </citation>
    <scope>NUCLEOTIDE SEQUENCE [LARGE SCALE GENOMIC DNA]</scope>
    <source>
        <strain evidence="5">DSM 100886 HEG_-6_39</strain>
    </source>
</reference>
<dbReference type="PROSITE" id="PS51186">
    <property type="entry name" value="GNAT"/>
    <property type="match status" value="1"/>
</dbReference>
<dbReference type="SUPFAM" id="SSF55729">
    <property type="entry name" value="Acyl-CoA N-acyltransferases (Nat)"/>
    <property type="match status" value="1"/>
</dbReference>
<dbReference type="SUPFAM" id="SSF48179">
    <property type="entry name" value="6-phosphogluconate dehydrogenase C-terminal domain-like"/>
    <property type="match status" value="1"/>
</dbReference>
<name>A0A143PQR5_LUTPR</name>
<dbReference type="GO" id="GO:0016747">
    <property type="term" value="F:acyltransferase activity, transferring groups other than amino-acyl groups"/>
    <property type="evidence" value="ECO:0007669"/>
    <property type="project" value="InterPro"/>
</dbReference>
<dbReference type="GO" id="GO:0047794">
    <property type="term" value="F:cyclohexadienyl dehydrogenase activity"/>
    <property type="evidence" value="ECO:0007669"/>
    <property type="project" value="UniProtKB-EC"/>
</dbReference>
<evidence type="ECO:0000259" key="2">
    <source>
        <dbReference type="PROSITE" id="PS51176"/>
    </source>
</evidence>
<organism evidence="4 5">
    <name type="scientific">Luteitalea pratensis</name>
    <dbReference type="NCBI Taxonomy" id="1855912"/>
    <lineage>
        <taxon>Bacteria</taxon>
        <taxon>Pseudomonadati</taxon>
        <taxon>Acidobacteriota</taxon>
        <taxon>Vicinamibacteria</taxon>
        <taxon>Vicinamibacterales</taxon>
        <taxon>Vicinamibacteraceae</taxon>
        <taxon>Luteitalea</taxon>
    </lineage>
</organism>
<feature type="domain" description="Prephenate/arogenate dehydrogenase" evidence="2">
    <location>
        <begin position="8"/>
        <end position="290"/>
    </location>
</feature>
<dbReference type="InterPro" id="IPR046826">
    <property type="entry name" value="PDH_N"/>
</dbReference>
<dbReference type="Pfam" id="PF20463">
    <property type="entry name" value="PDH_C"/>
    <property type="match status" value="1"/>
</dbReference>
<sequence length="467" mass="50292">MNEPAPFERVLLVGCGLIGGSLGLGIRTVWPEVTITVLDPAADPRVKDHFTLVSSPAAAETTDLVVLGAPVLENLRLLDALAPYVGAHTVVTDLGSTKGAMVAHARRHPALAFVGGHPMAGSTHSGFAYADPGLFVGRPWILTPDTDGRVPAAVVGAALARLTQLVVGIGARPVVMGADEHDHVMAYVSHLPQIVSSTLMAVAGKAVTSDGLQFAGPGLADTTRLAGSAPALWLDILATNAAHVGQALDTLRTMLPTPSMLSGDAAPIQPLLQEGRRWRSAFDGQRPPRSASRLLHRPATRTFLEMRSSSQVVPFAFPDVGTVVQRLDIVPGSLYRYLYREVGRPWHWLDRWDWNDARVAEHLASGGVEIWLLSVAGTPAGYFELHRTAHEVEIGYFGLLPEFIGQRLGPALLTVAAQQAWASGPNRVWLHTCSLDHPAAIRNYQRVGFVPYREEQYDAKIPVDREL</sequence>
<feature type="domain" description="N-acetyltransferase" evidence="3">
    <location>
        <begin position="333"/>
        <end position="467"/>
    </location>
</feature>
<dbReference type="InterPro" id="IPR000182">
    <property type="entry name" value="GNAT_dom"/>
</dbReference>